<feature type="domain" description="TIR" evidence="8">
    <location>
        <begin position="323"/>
        <end position="487"/>
    </location>
</feature>
<dbReference type="InterPro" id="IPR035897">
    <property type="entry name" value="Toll_tir_struct_dom_sf"/>
</dbReference>
<gene>
    <name evidence="10" type="ORF">G4P62_013425</name>
</gene>
<proteinExistence type="inferred from homology"/>
<dbReference type="AlphaFoldDB" id="A0A9D2Y8Q3"/>
<dbReference type="InterPro" id="IPR003599">
    <property type="entry name" value="Ig_sub"/>
</dbReference>
<dbReference type="SUPFAM" id="SSF48726">
    <property type="entry name" value="Immunoglobulin"/>
    <property type="match status" value="2"/>
</dbReference>
<dbReference type="KEGG" id="nfu:107389426"/>
<feature type="domain" description="Ig-like" evidence="9">
    <location>
        <begin position="64"/>
        <end position="153"/>
    </location>
</feature>
<keyword evidence="7" id="KW-0472">Membrane</keyword>
<accession>A0A9D2Y8Q3</accession>
<evidence type="ECO:0000256" key="6">
    <source>
        <dbReference type="ARBA" id="ARBA00023319"/>
    </source>
</evidence>
<comment type="caution">
    <text evidence="10">The sequence shown here is derived from an EMBL/GenBank/DDBJ whole genome shotgun (WGS) entry which is preliminary data.</text>
</comment>
<evidence type="ECO:0000313" key="10">
    <source>
        <dbReference type="EMBL" id="KAF7215328.1"/>
    </source>
</evidence>
<keyword evidence="2" id="KW-0378">Hydrolase</keyword>
<dbReference type="SMART" id="SM00409">
    <property type="entry name" value="IG"/>
    <property type="match status" value="2"/>
</dbReference>
<keyword evidence="7" id="KW-0812">Transmembrane</keyword>
<keyword evidence="10" id="KW-0675">Receptor</keyword>
<evidence type="ECO:0000313" key="11">
    <source>
        <dbReference type="Proteomes" id="UP000822369"/>
    </source>
</evidence>
<evidence type="ECO:0000256" key="3">
    <source>
        <dbReference type="ARBA" id="ARBA00023027"/>
    </source>
</evidence>
<keyword evidence="4" id="KW-1015">Disulfide bond</keyword>
<dbReference type="Proteomes" id="UP000822369">
    <property type="component" value="Chromosome 9"/>
</dbReference>
<dbReference type="InterPro" id="IPR015621">
    <property type="entry name" value="IL-1_rcpt_fam"/>
</dbReference>
<dbReference type="Pfam" id="PF01582">
    <property type="entry name" value="TIR"/>
    <property type="match status" value="1"/>
</dbReference>
<name>A0A9D2Y8Q3_NOTFU</name>
<dbReference type="InterPro" id="IPR013783">
    <property type="entry name" value="Ig-like_fold"/>
</dbReference>
<feature type="transmembrane region" description="Helical" evidence="7">
    <location>
        <begin position="276"/>
        <end position="300"/>
    </location>
</feature>
<dbReference type="PANTHER" id="PTHR11890:SF26">
    <property type="entry name" value="INTERLEUKIN-1 RECEPTOR TYPE 1"/>
    <property type="match status" value="1"/>
</dbReference>
<keyword evidence="6" id="KW-0393">Immunoglobulin domain</keyword>
<keyword evidence="7" id="KW-1133">Transmembrane helix</keyword>
<dbReference type="SMART" id="SM00255">
    <property type="entry name" value="TIR"/>
    <property type="match status" value="1"/>
</dbReference>
<dbReference type="InterPro" id="IPR007110">
    <property type="entry name" value="Ig-like_dom"/>
</dbReference>
<reference evidence="10" key="1">
    <citation type="submission" date="2020-03" db="EMBL/GenBank/DDBJ databases">
        <title>Intra-Species Differences in Population Size shape Life History and Genome Evolution.</title>
        <authorList>
            <person name="Willemsen D."/>
            <person name="Cui R."/>
            <person name="Valenzano D.R."/>
        </authorList>
    </citation>
    <scope>NUCLEOTIDE SEQUENCE</scope>
    <source>
        <strain evidence="10">GRZ</strain>
        <tissue evidence="10">Whole</tissue>
    </source>
</reference>
<dbReference type="Gene3D" id="2.60.40.10">
    <property type="entry name" value="Immunoglobulins"/>
    <property type="match status" value="2"/>
</dbReference>
<evidence type="ECO:0000256" key="4">
    <source>
        <dbReference type="ARBA" id="ARBA00023157"/>
    </source>
</evidence>
<dbReference type="SUPFAM" id="SSF52200">
    <property type="entry name" value="Toll/Interleukin receptor TIR domain"/>
    <property type="match status" value="1"/>
</dbReference>
<feature type="domain" description="Ig-like" evidence="9">
    <location>
        <begin position="165"/>
        <end position="264"/>
    </location>
</feature>
<evidence type="ECO:0000256" key="7">
    <source>
        <dbReference type="SAM" id="Phobius"/>
    </source>
</evidence>
<dbReference type="PROSITE" id="PS50835">
    <property type="entry name" value="IG_LIKE"/>
    <property type="match status" value="2"/>
</dbReference>
<comment type="similarity">
    <text evidence="1">Belongs to the interleukin-1 receptor family.</text>
</comment>
<dbReference type="GO" id="GO:0007165">
    <property type="term" value="P:signal transduction"/>
    <property type="evidence" value="ECO:0007669"/>
    <property type="project" value="InterPro"/>
</dbReference>
<dbReference type="PROSITE" id="PS50104">
    <property type="entry name" value="TIR"/>
    <property type="match status" value="1"/>
</dbReference>
<dbReference type="InterPro" id="IPR036179">
    <property type="entry name" value="Ig-like_dom_sf"/>
</dbReference>
<dbReference type="GO" id="GO:0016787">
    <property type="term" value="F:hydrolase activity"/>
    <property type="evidence" value="ECO:0007669"/>
    <property type="project" value="UniProtKB-KW"/>
</dbReference>
<dbReference type="PANTHER" id="PTHR11890">
    <property type="entry name" value="INTERLEUKIN-1 RECEPTOR FAMILY MEMBER"/>
    <property type="match status" value="1"/>
</dbReference>
<evidence type="ECO:0000259" key="9">
    <source>
        <dbReference type="PROSITE" id="PS50835"/>
    </source>
</evidence>
<dbReference type="EMBL" id="JAAVVJ010000009">
    <property type="protein sequence ID" value="KAF7215328.1"/>
    <property type="molecule type" value="Genomic_DNA"/>
</dbReference>
<keyword evidence="3" id="KW-0520">NAD</keyword>
<evidence type="ECO:0000256" key="2">
    <source>
        <dbReference type="ARBA" id="ARBA00022801"/>
    </source>
</evidence>
<evidence type="ECO:0000256" key="5">
    <source>
        <dbReference type="ARBA" id="ARBA00023180"/>
    </source>
</evidence>
<sequence length="499" mass="56884">MAAQEQSLNTRPTEAKIYHTREAGFVNMSHVEEPRREKAVEFFREKTGSSKRRFSVLVSSADCPDSNEEILITEGVRGGLPCKQTEIFSLNVTRRVRWMKDSNLVQLDEESTYVGEDGFLRLPAVTDRDAGKYTCIINVIMNGTSYTAARSIQLTVRNEPPEVFPELQVVKPLQDVFLVQVGERAELQCLVYTGFSEDPEILMYWTINGIYISDYEELNETWHFVHDRGKVYGQSNLSISKVLHQFLNVPILCHISSPAEKKFGLAWLQEADLSDFYLSMILFLSASLVILVLAVSFYCLKVDLVLAYRKLLRHFSTQVSDGKLYDAYVSVVQSDVWCLCEAERFALQVLPEELEQKHGYSLFIRGRDDSPGEAVHDVIATTLHQCRRLIIILSPDIRKVETELLHENQNQLWFELNLGLHDALLRNDPKVILVEVDGPVDYCNLPESLCFIKRKQGALKWKNKFCGANQTTTYSKSVFWKKLRYCMPAVGTGNIQSAA</sequence>
<dbReference type="PRINTS" id="PR01537">
    <property type="entry name" value="INTRLKN1R1F"/>
</dbReference>
<keyword evidence="5" id="KW-0325">Glycoprotein</keyword>
<organism evidence="10 11">
    <name type="scientific">Nothobranchius furzeri</name>
    <name type="common">Turquoise killifish</name>
    <dbReference type="NCBI Taxonomy" id="105023"/>
    <lineage>
        <taxon>Eukaryota</taxon>
        <taxon>Metazoa</taxon>
        <taxon>Chordata</taxon>
        <taxon>Craniata</taxon>
        <taxon>Vertebrata</taxon>
        <taxon>Euteleostomi</taxon>
        <taxon>Actinopterygii</taxon>
        <taxon>Neopterygii</taxon>
        <taxon>Teleostei</taxon>
        <taxon>Neoteleostei</taxon>
        <taxon>Acanthomorphata</taxon>
        <taxon>Ovalentaria</taxon>
        <taxon>Atherinomorphae</taxon>
        <taxon>Cyprinodontiformes</taxon>
        <taxon>Nothobranchiidae</taxon>
        <taxon>Nothobranchius</taxon>
    </lineage>
</organism>
<evidence type="ECO:0000259" key="8">
    <source>
        <dbReference type="PROSITE" id="PS50104"/>
    </source>
</evidence>
<protein>
    <submittedName>
        <fullName evidence="10">Interleukin-1 receptor type 1-like</fullName>
    </submittedName>
</protein>
<evidence type="ECO:0000256" key="1">
    <source>
        <dbReference type="ARBA" id="ARBA00009752"/>
    </source>
</evidence>
<dbReference type="OMA" id="LRYHMPP"/>
<dbReference type="Gene3D" id="3.40.50.10140">
    <property type="entry name" value="Toll/interleukin-1 receptor homology (TIR) domain"/>
    <property type="match status" value="1"/>
</dbReference>
<dbReference type="InterPro" id="IPR000157">
    <property type="entry name" value="TIR_dom"/>
</dbReference>